<dbReference type="PANTHER" id="PTHR31008">
    <property type="entry name" value="COP1-INTERACTING PROTEIN-RELATED"/>
    <property type="match status" value="1"/>
</dbReference>
<feature type="transmembrane region" description="Helical" evidence="2">
    <location>
        <begin position="1235"/>
        <end position="1260"/>
    </location>
</feature>
<feature type="compositionally biased region" description="Basic and acidic residues" evidence="1">
    <location>
        <begin position="329"/>
        <end position="345"/>
    </location>
</feature>
<keyword evidence="2" id="KW-0472">Membrane</keyword>
<keyword evidence="2" id="KW-0812">Transmembrane</keyword>
<proteinExistence type="predicted"/>
<accession>A0AAW2RBW4</accession>
<evidence type="ECO:0000256" key="1">
    <source>
        <dbReference type="SAM" id="MobiDB-lite"/>
    </source>
</evidence>
<dbReference type="EMBL" id="JACGWM010000004">
    <property type="protein sequence ID" value="KAL0376803.1"/>
    <property type="molecule type" value="Genomic_DNA"/>
</dbReference>
<feature type="region of interest" description="Disordered" evidence="1">
    <location>
        <begin position="295"/>
        <end position="405"/>
    </location>
</feature>
<evidence type="ECO:0000313" key="3">
    <source>
        <dbReference type="EMBL" id="KAL0376803.1"/>
    </source>
</evidence>
<feature type="compositionally biased region" description="Acidic residues" evidence="1">
    <location>
        <begin position="388"/>
        <end position="401"/>
    </location>
</feature>
<feature type="compositionally biased region" description="Low complexity" evidence="1">
    <location>
        <begin position="836"/>
        <end position="846"/>
    </location>
</feature>
<organism evidence="3">
    <name type="scientific">Sesamum calycinum</name>
    <dbReference type="NCBI Taxonomy" id="2727403"/>
    <lineage>
        <taxon>Eukaryota</taxon>
        <taxon>Viridiplantae</taxon>
        <taxon>Streptophyta</taxon>
        <taxon>Embryophyta</taxon>
        <taxon>Tracheophyta</taxon>
        <taxon>Spermatophyta</taxon>
        <taxon>Magnoliopsida</taxon>
        <taxon>eudicotyledons</taxon>
        <taxon>Gunneridae</taxon>
        <taxon>Pentapetalae</taxon>
        <taxon>asterids</taxon>
        <taxon>lamiids</taxon>
        <taxon>Lamiales</taxon>
        <taxon>Pedaliaceae</taxon>
        <taxon>Sesamum</taxon>
    </lineage>
</organism>
<feature type="compositionally biased region" description="Low complexity" evidence="1">
    <location>
        <begin position="808"/>
        <end position="821"/>
    </location>
</feature>
<feature type="compositionally biased region" description="Basic and acidic residues" evidence="1">
    <location>
        <begin position="732"/>
        <end position="774"/>
    </location>
</feature>
<sequence>MKASTRLSSAVFQLTPTRTRCDLFIIANSKKEKIASGLLNPFLAHLKAAQDQIAKGGYSILLEPETDVDAAWFTKATMERFVRFVSTPEILERVYTIETEILQIEEAIAMQSNNDVGQSIVNCQPSLLCLKFQVINEALSNAKFWTANKSVPDANEEKAIVLYKPGAPLPETNGSCSEEGNSKVQLLKVLETRKRLLQKEQGMAFARAAAAGFDIDHVALLVSFAECFGALRLLEACFRFMDLWKSKHETGEWLDIDASEALSTRCAASIQAIPVQGIPYYQNYAGNGAFLQPPHHPMEHSWSNLGHQSGQKMQSHDGGDSNTGSEICELDRTKSLDDADAEVSRSRKPRKKAGRSDKKQSGMVVIRNINYITSKEKKSSSENSNSDSDIDTENENFETDDRDMIHQNNKRYSKIKGDQLKSLDKLNFSNDEVSNSRKDTDDGHWQAFQSCLLRGSDEDVHGDNKSMFAMEKDVIIKRGSNTVIVDPLELGARDTGEIPDTRMSDISRFSGSTSCRPRGSDDDAIFYSVDNDFRGSNDQMHIQFDETNGSKIVSRSVHEDFLVGSQLNQAIFRNSSDPLALNGFEGAVGKMDREPTHGMTDETFIVPFRSMSIDQDGQADRTAIDVDSEIPISYKKLDSEGNRNRVYYEPDDFSLMPERETEKGFVGYDPALDYEMQVCVESKEQGGKDVSEVKEGLRKSDKDRRSKVTSDSLHRQRTGGPSMKGKTLKMSPSEDARVRAERLRSYKADLQRMKKEKEEAEMKRLEGLKLERQKRIAARGNSASGKSSVLPPQTKQFPAKLSPATNRGSKFSDSDPGSSSPLQRSKVRTSLGSTELLKASKSSKLSEVSHMRGNRLTRSSSSLSETKRESNGATPDSKAPMARIRRLSEPKSVTSPVTSVKDRSAEAVSRRKLSEGPDKNKISAIINLDKSKAATLPELKIKTSTSHINASENISSVEDQKVNGIKPSTFCVNAELNVSNCNTAHQTDADDNTIVEKTVVMLEYEKPSLYSSEGKSEVTNQRYDDGDTGEKSDVIFELAPIHEPGSPMHGVDGDPKICQLQEQLDTCNEVRTVYQEQDPHNCANITVAEKPYRDVSTHNSSVEDPCTDQASCGKAPQVSSEMVARVEIVKAHASDIKTLNKNPVVEKTLSKEPSKGLRRLLKFGKKNHTSSYVDQSFDSECTSIDGTEHDDNARNTASISEVGTLKNLIWQDDTPAAGNASQKSKCFDYTGPVQFFTLAKILFIIPIYFSFSPFLFTFALPEQSKSKETSIIDLQDVEVKVLLLFV</sequence>
<comment type="caution">
    <text evidence="3">The sequence shown here is derived from an EMBL/GenBank/DDBJ whole genome shotgun (WGS) entry which is preliminary data.</text>
</comment>
<dbReference type="PANTHER" id="PTHR31008:SF2">
    <property type="entry name" value="COP1-INTERACTING PROTEIN-LIKE PROTEIN"/>
    <property type="match status" value="1"/>
</dbReference>
<protein>
    <submittedName>
        <fullName evidence="3">COP1-interacting protein 7</fullName>
    </submittedName>
</protein>
<feature type="compositionally biased region" description="Polar residues" evidence="1">
    <location>
        <begin position="301"/>
        <end position="313"/>
    </location>
</feature>
<feature type="compositionally biased region" description="Basic and acidic residues" evidence="1">
    <location>
        <begin position="900"/>
        <end position="915"/>
    </location>
</feature>
<gene>
    <name evidence="3" type="ORF">Scaly_0797900</name>
</gene>
<reference evidence="3" key="2">
    <citation type="journal article" date="2024" name="Plant">
        <title>Genomic evolution and insights into agronomic trait innovations of Sesamum species.</title>
        <authorList>
            <person name="Miao H."/>
            <person name="Wang L."/>
            <person name="Qu L."/>
            <person name="Liu H."/>
            <person name="Sun Y."/>
            <person name="Le M."/>
            <person name="Wang Q."/>
            <person name="Wei S."/>
            <person name="Zheng Y."/>
            <person name="Lin W."/>
            <person name="Duan Y."/>
            <person name="Cao H."/>
            <person name="Xiong S."/>
            <person name="Wang X."/>
            <person name="Wei L."/>
            <person name="Li C."/>
            <person name="Ma Q."/>
            <person name="Ju M."/>
            <person name="Zhao R."/>
            <person name="Li G."/>
            <person name="Mu C."/>
            <person name="Tian Q."/>
            <person name="Mei H."/>
            <person name="Zhang T."/>
            <person name="Gao T."/>
            <person name="Zhang H."/>
        </authorList>
    </citation>
    <scope>NUCLEOTIDE SEQUENCE</scope>
    <source>
        <strain evidence="3">KEN8</strain>
    </source>
</reference>
<reference evidence="3" key="1">
    <citation type="submission" date="2020-06" db="EMBL/GenBank/DDBJ databases">
        <authorList>
            <person name="Li T."/>
            <person name="Hu X."/>
            <person name="Zhang T."/>
            <person name="Song X."/>
            <person name="Zhang H."/>
            <person name="Dai N."/>
            <person name="Sheng W."/>
            <person name="Hou X."/>
            <person name="Wei L."/>
        </authorList>
    </citation>
    <scope>NUCLEOTIDE SEQUENCE</scope>
    <source>
        <strain evidence="3">KEN8</strain>
        <tissue evidence="3">Leaf</tissue>
    </source>
</reference>
<feature type="compositionally biased region" description="Polar residues" evidence="1">
    <location>
        <begin position="781"/>
        <end position="796"/>
    </location>
</feature>
<feature type="region of interest" description="Disordered" evidence="1">
    <location>
        <begin position="683"/>
        <end position="915"/>
    </location>
</feature>
<evidence type="ECO:0000256" key="2">
    <source>
        <dbReference type="SAM" id="Phobius"/>
    </source>
</evidence>
<name>A0AAW2RBW4_9LAMI</name>
<keyword evidence="2" id="KW-1133">Transmembrane helix</keyword>
<feature type="compositionally biased region" description="Basic and acidic residues" evidence="1">
    <location>
        <begin position="683"/>
        <end position="714"/>
    </location>
</feature>